<evidence type="ECO:0000313" key="2">
    <source>
        <dbReference type="Proteomes" id="UP001360560"/>
    </source>
</evidence>
<dbReference type="EMBL" id="BTFZ01000011">
    <property type="protein sequence ID" value="GMM35835.1"/>
    <property type="molecule type" value="Genomic_DNA"/>
</dbReference>
<dbReference type="RefSeq" id="XP_064852831.1">
    <property type="nucleotide sequence ID" value="XM_064996759.1"/>
</dbReference>
<accession>A0AAV5QMS6</accession>
<evidence type="ECO:0000313" key="1">
    <source>
        <dbReference type="EMBL" id="GMM35835.1"/>
    </source>
</evidence>
<comment type="caution">
    <text evidence="1">The sequence shown here is derived from an EMBL/GenBank/DDBJ whole genome shotgun (WGS) entry which is preliminary data.</text>
</comment>
<keyword evidence="2" id="KW-1185">Reference proteome</keyword>
<dbReference type="GeneID" id="90073810"/>
<proteinExistence type="predicted"/>
<dbReference type="AlphaFoldDB" id="A0AAV5QMS6"/>
<dbReference type="Proteomes" id="UP001360560">
    <property type="component" value="Unassembled WGS sequence"/>
</dbReference>
<reference evidence="1 2" key="1">
    <citation type="journal article" date="2023" name="Elife">
        <title>Identification of key yeast species and microbe-microbe interactions impacting larval growth of Drosophila in the wild.</title>
        <authorList>
            <person name="Mure A."/>
            <person name="Sugiura Y."/>
            <person name="Maeda R."/>
            <person name="Honda K."/>
            <person name="Sakurai N."/>
            <person name="Takahashi Y."/>
            <person name="Watada M."/>
            <person name="Katoh T."/>
            <person name="Gotoh A."/>
            <person name="Gotoh Y."/>
            <person name="Taniguchi I."/>
            <person name="Nakamura K."/>
            <person name="Hayashi T."/>
            <person name="Katayama T."/>
            <person name="Uemura T."/>
            <person name="Hattori Y."/>
        </authorList>
    </citation>
    <scope>NUCLEOTIDE SEQUENCE [LARGE SCALE GENOMIC DNA]</scope>
    <source>
        <strain evidence="1 2">SC-9</strain>
    </source>
</reference>
<protein>
    <submittedName>
        <fullName evidence="1">Uncharacterized protein</fullName>
    </submittedName>
</protein>
<organism evidence="1 2">
    <name type="scientific">Saccharomycopsis crataegensis</name>
    <dbReference type="NCBI Taxonomy" id="43959"/>
    <lineage>
        <taxon>Eukaryota</taxon>
        <taxon>Fungi</taxon>
        <taxon>Dikarya</taxon>
        <taxon>Ascomycota</taxon>
        <taxon>Saccharomycotina</taxon>
        <taxon>Saccharomycetes</taxon>
        <taxon>Saccharomycopsidaceae</taxon>
        <taxon>Saccharomycopsis</taxon>
    </lineage>
</organism>
<sequence>MGLYFQLISSVDQFNDFVFESPSEKLEILEITQSSNYHDLRYSVIYGLNQLYSSKNPNNANYEISWLLSSNLLKTFIVDILKENTNNNNVQEHDIHVQTLLLLKSIHSRLSSSEHLRIMIKDGLAKALHCLILTNNCWNEAIETFMQYSGVSDEVMINNAMIDMTLYIFQKLVVPELKHGITHQTPFILPSIEYLTAFFSNSSVYDDRIVPEVKKILRLICRFIEKSGYWFSKSNEFFYSNDTLIISCLDFYVKVYSLRHRTILKVLESFKKRLWKDVCITCQHPKLSRSVKLSGINLMFLLVEYENTIRDDLKQKIWKCCFGMLKADCENLQCMNYQSEAIILELLTITSYELPQSSMVGNYSMKRNLVDRYLSQWTIFVVDTIQTFCDALSHWEFYTSFEWKETTDNYDLKTMTTAPEINHEFLEKLILVGSRISTDGAFLQNLRKELLDLEILNNLTNNVSNLKVGTLINVLNIMITLQKININVDDAYLFKLSVALEIHNDEVKCLVMKIFSNNIKFNQSIPHFVQQREIICKISSLNITSSMKLQNSSMELISLLFENSSSSQADQLCQIFFELQLLEFQMPKFIHRFPVFSFRILDRFLKLPIYHATIVDSRIMNILVSQFHIHRIYRIEILKLLNLFCQYCTSTELLTRMNFISIIPVLQLEGSSSIDNGSFSKECLHLICLLIRKSSRYHHQITLEYGATLVKICWTHWDIMKLQADLSTGELELKDITWLLNSIGIMPNTMKQPRWLSNLGEIWKNLDRVTKTGQRYKY</sequence>
<gene>
    <name evidence="1" type="ORF">DASC09_031600</name>
</gene>
<name>A0AAV5QMS6_9ASCO</name>